<reference evidence="2 3" key="1">
    <citation type="submission" date="2012-10" db="EMBL/GenBank/DDBJ databases">
        <authorList>
            <person name="Zafar N."/>
            <person name="Inman J."/>
            <person name="Hall N."/>
            <person name="Lorenzi H."/>
            <person name="Caler E."/>
        </authorList>
    </citation>
    <scope>NUCLEOTIDE SEQUENCE [LARGE SCALE GENOMIC DNA]</scope>
    <source>
        <strain evidence="2 3">IP1</strain>
    </source>
</reference>
<feature type="chain" id="PRO_5003973851" description="ShKT domain-containing protein" evidence="1">
    <location>
        <begin position="17"/>
        <end position="494"/>
    </location>
</feature>
<keyword evidence="1" id="KW-0732">Signal</keyword>
<dbReference type="RefSeq" id="XP_004258375.1">
    <property type="nucleotide sequence ID" value="XM_004258327.1"/>
</dbReference>
<dbReference type="KEGG" id="eiv:EIN_129840"/>
<feature type="signal peptide" evidence="1">
    <location>
        <begin position="1"/>
        <end position="16"/>
    </location>
</feature>
<protein>
    <recommendedName>
        <fullName evidence="4">ShKT domain-containing protein</fullName>
    </recommendedName>
</protein>
<dbReference type="AlphaFoldDB" id="L7FN94"/>
<evidence type="ECO:0008006" key="4">
    <source>
        <dbReference type="Google" id="ProtNLM"/>
    </source>
</evidence>
<name>L7FN94_ENTIV</name>
<gene>
    <name evidence="2" type="ORF">EIN_129840</name>
</gene>
<evidence type="ECO:0000313" key="3">
    <source>
        <dbReference type="Proteomes" id="UP000014680"/>
    </source>
</evidence>
<evidence type="ECO:0000256" key="1">
    <source>
        <dbReference type="SAM" id="SignalP"/>
    </source>
</evidence>
<keyword evidence="3" id="KW-1185">Reference proteome</keyword>
<evidence type="ECO:0000313" key="2">
    <source>
        <dbReference type="EMBL" id="ELP91604.1"/>
    </source>
</evidence>
<dbReference type="EMBL" id="KB206458">
    <property type="protein sequence ID" value="ELP91604.1"/>
    <property type="molecule type" value="Genomic_DNA"/>
</dbReference>
<organism evidence="2 3">
    <name type="scientific">Entamoeba invadens IP1</name>
    <dbReference type="NCBI Taxonomy" id="370355"/>
    <lineage>
        <taxon>Eukaryota</taxon>
        <taxon>Amoebozoa</taxon>
        <taxon>Evosea</taxon>
        <taxon>Archamoebae</taxon>
        <taxon>Mastigamoebida</taxon>
        <taxon>Entamoebidae</taxon>
        <taxon>Entamoeba</taxon>
    </lineage>
</organism>
<dbReference type="VEuPathDB" id="AmoebaDB:EIN_129840"/>
<dbReference type="GeneID" id="14890567"/>
<sequence length="494" mass="56148">MVFLLYLVVLIPLTQSQTLCMTDFVVLNIDDNNTEYETMIDMCYKNIPNYEEKVFGYNIHTVCYIDDEYITVDSNNTRISRCGEWLSLVGPSQQPINCLVAGTIRITKGVVQDDINRKVIGVSDNVFKRLNANFKGISSVMSQIVMWEIDTDLGINPSMILLSKNDTIANVQFYNFNKCPKHLLANGKLYRLTPDNIFEVPFNASGVFELVSFDNEKIIFQNVNITAMDSGEAISTASRYTSIDQIDCYYVVKTDIYNPDDVTQSKYKAWSFYVSSGNEQLKKVSRQNPVYISNSTDIMTTMFLYPNAFMIAYDYESIEFVFVVNGTYKLTSNGIMYYKETDQINRGDVTLVELNFPMKSYFEKDGKTLHIKTFFRSKSRAFANSFAFLHSLSVGGSLTLKSATLHKRSRLQNQTDCDATSFDCYNVECTPNATLFPNNKIWSAECYPACGSCGRKEYCSEEGKCVKITSKNTRSFDIPKSVMWCVALILVFAL</sequence>
<accession>L7FN94</accession>
<dbReference type="Proteomes" id="UP000014680">
    <property type="component" value="Unassembled WGS sequence"/>
</dbReference>
<proteinExistence type="predicted"/>